<dbReference type="EMBL" id="CAJNOM010004256">
    <property type="protein sequence ID" value="CAF1654063.1"/>
    <property type="molecule type" value="Genomic_DNA"/>
</dbReference>
<evidence type="ECO:0000313" key="5">
    <source>
        <dbReference type="EMBL" id="CAF1532102.1"/>
    </source>
</evidence>
<feature type="domain" description="FLYWCH-type" evidence="4">
    <location>
        <begin position="65"/>
        <end position="124"/>
    </location>
</feature>
<sequence length="440" mass="50766">MAAEDITMMDDDPSYLCSSISTECSSTSSSSSFIECSLSPSSSSLTECSSPSADLSKPTVNNTVSNKRRLMLDIEGYNFQFKDFSTDQTKKFWRCANRACRVIVHTTLENEFIRYGGKSSTHCHLPNPSASQVRDLREAMRKRAENETTSLQLIAEQEVRQALLTGEALAVLPRINALGHNLVNQRRKTTPPVPQSSSFFIPESFTKDYCDKDRLLLYDSDDPKFQLQQPGYIRSEGRMLIWSSDIQLNILFNSQKLHMDGTFSTTPPNFKQVFIIQAFLHNTLIRSVVRRMMALALVPEKFVSTLFDDLQNDLDEDERDELAPLFNYFSSFWLQRPSMWNVFDIPNRTNNFSEGYNNRFTKRLDKWHPNIWYFIDAIRKEVDTIHSMIAQINMGVCPRTQRLITRIAEDRINELYDRFEHNTITVQELLGKLSFFVPND</sequence>
<keyword evidence="3" id="KW-0862">Zinc</keyword>
<dbReference type="InterPro" id="IPR007588">
    <property type="entry name" value="Znf_FLYWCH"/>
</dbReference>
<evidence type="ECO:0000313" key="9">
    <source>
        <dbReference type="Proteomes" id="UP000663832"/>
    </source>
</evidence>
<dbReference type="GO" id="GO:0008270">
    <property type="term" value="F:zinc ion binding"/>
    <property type="evidence" value="ECO:0007669"/>
    <property type="project" value="UniProtKB-KW"/>
</dbReference>
<organism evidence="8 9">
    <name type="scientific">Adineta steineri</name>
    <dbReference type="NCBI Taxonomy" id="433720"/>
    <lineage>
        <taxon>Eukaryota</taxon>
        <taxon>Metazoa</taxon>
        <taxon>Spiralia</taxon>
        <taxon>Gnathifera</taxon>
        <taxon>Rotifera</taxon>
        <taxon>Eurotatoria</taxon>
        <taxon>Bdelloidea</taxon>
        <taxon>Adinetida</taxon>
        <taxon>Adinetidae</taxon>
        <taxon>Adineta</taxon>
    </lineage>
</organism>
<proteinExistence type="predicted"/>
<evidence type="ECO:0000313" key="8">
    <source>
        <dbReference type="EMBL" id="CAF1654063.1"/>
    </source>
</evidence>
<comment type="caution">
    <text evidence="8">The sequence shown here is derived from an EMBL/GenBank/DDBJ whole genome shotgun (WGS) entry which is preliminary data.</text>
</comment>
<evidence type="ECO:0000256" key="3">
    <source>
        <dbReference type="ARBA" id="ARBA00022833"/>
    </source>
</evidence>
<evidence type="ECO:0000256" key="2">
    <source>
        <dbReference type="ARBA" id="ARBA00022771"/>
    </source>
</evidence>
<dbReference type="EMBL" id="CAJNOI010003889">
    <property type="protein sequence ID" value="CAF1532157.1"/>
    <property type="molecule type" value="Genomic_DNA"/>
</dbReference>
<evidence type="ECO:0000313" key="6">
    <source>
        <dbReference type="EMBL" id="CAF1532157.1"/>
    </source>
</evidence>
<accession>A0A816EUP5</accession>
<evidence type="ECO:0000259" key="4">
    <source>
        <dbReference type="Pfam" id="PF04500"/>
    </source>
</evidence>
<reference evidence="8" key="1">
    <citation type="submission" date="2021-02" db="EMBL/GenBank/DDBJ databases">
        <authorList>
            <person name="Nowell W R."/>
        </authorList>
    </citation>
    <scope>NUCLEOTIDE SEQUENCE</scope>
</reference>
<keyword evidence="2" id="KW-0863">Zinc-finger</keyword>
<dbReference type="EMBL" id="CAJNOM010004254">
    <property type="protein sequence ID" value="CAF1654038.1"/>
    <property type="molecule type" value="Genomic_DNA"/>
</dbReference>
<gene>
    <name evidence="5" type="ORF">BJG266_LOCUS44980</name>
    <name evidence="6" type="ORF">BJG266_LOCUS44984</name>
    <name evidence="7" type="ORF">QVE165_LOCUS61953</name>
    <name evidence="8" type="ORF">QVE165_LOCUS61957</name>
</gene>
<dbReference type="OrthoDB" id="10029846at2759"/>
<name>A0A816EUP5_9BILA</name>
<dbReference type="Gene3D" id="2.20.25.240">
    <property type="match status" value="1"/>
</dbReference>
<evidence type="ECO:0000256" key="1">
    <source>
        <dbReference type="ARBA" id="ARBA00022723"/>
    </source>
</evidence>
<evidence type="ECO:0000313" key="7">
    <source>
        <dbReference type="EMBL" id="CAF1654038.1"/>
    </source>
</evidence>
<dbReference type="EMBL" id="CAJNOI010003887">
    <property type="protein sequence ID" value="CAF1532102.1"/>
    <property type="molecule type" value="Genomic_DNA"/>
</dbReference>
<dbReference type="Proteomes" id="UP000663832">
    <property type="component" value="Unassembled WGS sequence"/>
</dbReference>
<dbReference type="Proteomes" id="UP000663877">
    <property type="component" value="Unassembled WGS sequence"/>
</dbReference>
<dbReference type="AlphaFoldDB" id="A0A816EUP5"/>
<protein>
    <recommendedName>
        <fullName evidence="4">FLYWCH-type domain-containing protein</fullName>
    </recommendedName>
</protein>
<dbReference type="Pfam" id="PF04500">
    <property type="entry name" value="FLYWCH"/>
    <property type="match status" value="1"/>
</dbReference>
<keyword evidence="1" id="KW-0479">Metal-binding</keyword>
<keyword evidence="9" id="KW-1185">Reference proteome</keyword>